<dbReference type="EMBL" id="CTEE01000001">
    <property type="protein sequence ID" value="CQD09491.1"/>
    <property type="molecule type" value="Genomic_DNA"/>
</dbReference>
<dbReference type="SUPFAM" id="SSF69754">
    <property type="entry name" value="Ribosome binding protein Y (YfiA homologue)"/>
    <property type="match status" value="1"/>
</dbReference>
<dbReference type="Proteomes" id="UP000199251">
    <property type="component" value="Unassembled WGS sequence"/>
</dbReference>
<gene>
    <name evidence="2" type="ORF">BN1232_01729</name>
</gene>
<organism evidence="2 3">
    <name type="scientific">Mycobacterium lentiflavum</name>
    <dbReference type="NCBI Taxonomy" id="141349"/>
    <lineage>
        <taxon>Bacteria</taxon>
        <taxon>Bacillati</taxon>
        <taxon>Actinomycetota</taxon>
        <taxon>Actinomycetes</taxon>
        <taxon>Mycobacteriales</taxon>
        <taxon>Mycobacteriaceae</taxon>
        <taxon>Mycobacterium</taxon>
        <taxon>Mycobacterium simiae complex</taxon>
    </lineage>
</organism>
<evidence type="ECO:0000313" key="3">
    <source>
        <dbReference type="Proteomes" id="UP000199251"/>
    </source>
</evidence>
<name>A0A0E3WBT5_MYCLN</name>
<dbReference type="STRING" id="141349.BN1232_01729"/>
<feature type="region of interest" description="Disordered" evidence="1">
    <location>
        <begin position="102"/>
        <end position="139"/>
    </location>
</feature>
<sequence>MMKRSTARARNPLGEYVLHMGAGFVAKERPHVLGALATLEPHLGRWDALDVSLEVSLQNRGRKEQRVTLRTTLPGLPPLVAVADHPDITRALHEAKHELIRQLEHQKSANEPMHNRKLGRSTIRPPGSSLQGRRLPPMP</sequence>
<accession>A0A0E3WBT5</accession>
<protein>
    <recommendedName>
        <fullName evidence="4">Sigma 54 modulation protein / S30EA ribosomal protein</fullName>
    </recommendedName>
</protein>
<dbReference type="Gene3D" id="3.30.160.100">
    <property type="entry name" value="Ribosome hibernation promotion factor-like"/>
    <property type="match status" value="1"/>
</dbReference>
<dbReference type="InterPro" id="IPR036567">
    <property type="entry name" value="RHF-like"/>
</dbReference>
<reference evidence="2 3" key="1">
    <citation type="submission" date="2015-03" db="EMBL/GenBank/DDBJ databases">
        <authorList>
            <person name="Urmite Genomes"/>
        </authorList>
    </citation>
    <scope>NUCLEOTIDE SEQUENCE [LARGE SCALE GENOMIC DNA]</scope>
    <source>
        <strain evidence="2 3">CSUR P1491</strain>
    </source>
</reference>
<dbReference type="AlphaFoldDB" id="A0A0E3WBT5"/>
<evidence type="ECO:0000313" key="2">
    <source>
        <dbReference type="EMBL" id="CQD09491.1"/>
    </source>
</evidence>
<evidence type="ECO:0008006" key="4">
    <source>
        <dbReference type="Google" id="ProtNLM"/>
    </source>
</evidence>
<evidence type="ECO:0000256" key="1">
    <source>
        <dbReference type="SAM" id="MobiDB-lite"/>
    </source>
</evidence>
<proteinExistence type="predicted"/>